<name>B9TKC3_RICCO</name>
<protein>
    <submittedName>
        <fullName evidence="1">Uncharacterized protein</fullName>
    </submittedName>
</protein>
<accession>B9TKC3</accession>
<gene>
    <name evidence="1" type="ORF">RCOM_2138000</name>
</gene>
<keyword evidence="2" id="KW-1185">Reference proteome</keyword>
<evidence type="ECO:0000313" key="2">
    <source>
        <dbReference type="Proteomes" id="UP000008311"/>
    </source>
</evidence>
<sequence>MAAKHVRLEREERNIYDLYQIDPAFYKKIISRSSSIHFSRQNSFHRCPGKVPFSWEIQPGTPRDVSSEVEILLPSMFPPGIHSLDMSGPCNPETGRMAYFFKHVKKVKNIKKIQIGLPLAVRELSIMPKPKASLKVAKACLLSNIKKVTATKNIFLGKKMKSEYSGTNGMDHNHDEFRFSELDFGDFTESPRYGSSNSSVSPLSAPSSPRLCAIKSPRILRLQSLHKGLVRWNCTNHSKET</sequence>
<dbReference type="Proteomes" id="UP000008311">
    <property type="component" value="Unassembled WGS sequence"/>
</dbReference>
<organism evidence="1 2">
    <name type="scientific">Ricinus communis</name>
    <name type="common">Castor bean</name>
    <dbReference type="NCBI Taxonomy" id="3988"/>
    <lineage>
        <taxon>Eukaryota</taxon>
        <taxon>Viridiplantae</taxon>
        <taxon>Streptophyta</taxon>
        <taxon>Embryophyta</taxon>
        <taxon>Tracheophyta</taxon>
        <taxon>Spermatophyta</taxon>
        <taxon>Magnoliopsida</taxon>
        <taxon>eudicotyledons</taxon>
        <taxon>Gunneridae</taxon>
        <taxon>Pentapetalae</taxon>
        <taxon>rosids</taxon>
        <taxon>fabids</taxon>
        <taxon>Malpighiales</taxon>
        <taxon>Euphorbiaceae</taxon>
        <taxon>Acalyphoideae</taxon>
        <taxon>Acalypheae</taxon>
        <taxon>Ricinus</taxon>
    </lineage>
</organism>
<reference evidence="2" key="1">
    <citation type="journal article" date="2010" name="Nat. Biotechnol.">
        <title>Draft genome sequence of the oilseed species Ricinus communis.</title>
        <authorList>
            <person name="Chan A.P."/>
            <person name="Crabtree J."/>
            <person name="Zhao Q."/>
            <person name="Lorenzi H."/>
            <person name="Orvis J."/>
            <person name="Puiu D."/>
            <person name="Melake-Berhan A."/>
            <person name="Jones K.M."/>
            <person name="Redman J."/>
            <person name="Chen G."/>
            <person name="Cahoon E.B."/>
            <person name="Gedil M."/>
            <person name="Stanke M."/>
            <person name="Haas B.J."/>
            <person name="Wortman J.R."/>
            <person name="Fraser-Liggett C.M."/>
            <person name="Ravel J."/>
            <person name="Rabinowicz P.D."/>
        </authorList>
    </citation>
    <scope>NUCLEOTIDE SEQUENCE [LARGE SCALE GENOMIC DNA]</scope>
    <source>
        <strain evidence="2">cv. Hale</strain>
    </source>
</reference>
<evidence type="ECO:0000313" key="1">
    <source>
        <dbReference type="EMBL" id="EEF23691.1"/>
    </source>
</evidence>
<dbReference type="AlphaFoldDB" id="B9TKC3"/>
<dbReference type="InParanoid" id="B9TKC3"/>
<dbReference type="EMBL" id="EQ985059">
    <property type="protein sequence ID" value="EEF23691.1"/>
    <property type="molecule type" value="Genomic_DNA"/>
</dbReference>
<proteinExistence type="predicted"/>